<dbReference type="InterPro" id="IPR036736">
    <property type="entry name" value="ACP-like_sf"/>
</dbReference>
<dbReference type="GO" id="GO:0044550">
    <property type="term" value="P:secondary metabolite biosynthetic process"/>
    <property type="evidence" value="ECO:0007669"/>
    <property type="project" value="TreeGrafter"/>
</dbReference>
<protein>
    <submittedName>
        <fullName evidence="5">Amino acid adenylation domain-containing protein</fullName>
    </submittedName>
</protein>
<dbReference type="Pfam" id="PF00501">
    <property type="entry name" value="AMP-binding"/>
    <property type="match status" value="1"/>
</dbReference>
<proteinExistence type="predicted"/>
<dbReference type="SUPFAM" id="SSF47336">
    <property type="entry name" value="ACP-like"/>
    <property type="match status" value="1"/>
</dbReference>
<dbReference type="PANTHER" id="PTHR45527:SF1">
    <property type="entry name" value="FATTY ACID SYNTHASE"/>
    <property type="match status" value="1"/>
</dbReference>
<dbReference type="Gene3D" id="3.30.300.30">
    <property type="match status" value="1"/>
</dbReference>
<feature type="region of interest" description="Disordered" evidence="3">
    <location>
        <begin position="512"/>
        <end position="544"/>
    </location>
</feature>
<dbReference type="GO" id="GO:0043041">
    <property type="term" value="P:amino acid activation for nonribosomal peptide biosynthetic process"/>
    <property type="evidence" value="ECO:0007669"/>
    <property type="project" value="TreeGrafter"/>
</dbReference>
<evidence type="ECO:0000313" key="5">
    <source>
        <dbReference type="EMBL" id="KAB8182873.1"/>
    </source>
</evidence>
<keyword evidence="6" id="KW-1185">Reference proteome</keyword>
<feature type="compositionally biased region" description="Basic and acidic residues" evidence="3">
    <location>
        <begin position="533"/>
        <end position="544"/>
    </location>
</feature>
<dbReference type="PANTHER" id="PTHR45527">
    <property type="entry name" value="NONRIBOSOMAL PEPTIDE SYNTHETASE"/>
    <property type="match status" value="1"/>
</dbReference>
<dbReference type="SUPFAM" id="SSF56801">
    <property type="entry name" value="Acetyl-CoA synthetase-like"/>
    <property type="match status" value="1"/>
</dbReference>
<name>A0A5N6BR29_9ACTN</name>
<dbReference type="Gene3D" id="1.10.1200.10">
    <property type="entry name" value="ACP-like"/>
    <property type="match status" value="1"/>
</dbReference>
<dbReference type="PROSITE" id="PS50075">
    <property type="entry name" value="CARRIER"/>
    <property type="match status" value="1"/>
</dbReference>
<dbReference type="PROSITE" id="PS00455">
    <property type="entry name" value="AMP_BINDING"/>
    <property type="match status" value="1"/>
</dbReference>
<dbReference type="Pfam" id="PF00550">
    <property type="entry name" value="PP-binding"/>
    <property type="match status" value="1"/>
</dbReference>
<feature type="compositionally biased region" description="Basic and acidic residues" evidence="3">
    <location>
        <begin position="512"/>
        <end position="522"/>
    </location>
</feature>
<feature type="domain" description="Carrier" evidence="4">
    <location>
        <begin position="543"/>
        <end position="619"/>
    </location>
</feature>
<dbReference type="SMART" id="SM00823">
    <property type="entry name" value="PKS_PP"/>
    <property type="match status" value="1"/>
</dbReference>
<reference evidence="5 6" key="1">
    <citation type="submission" date="2019-10" db="EMBL/GenBank/DDBJ databases">
        <title>Nonomuraea sp. nov., isolated from Phyllanthus amarus.</title>
        <authorList>
            <person name="Klykleung N."/>
            <person name="Tanasupawat S."/>
        </authorList>
    </citation>
    <scope>NUCLEOTIDE SEQUENCE [LARGE SCALE GENOMIC DNA]</scope>
    <source>
        <strain evidence="5 6">CR1-09</strain>
    </source>
</reference>
<dbReference type="AlphaFoldDB" id="A0A5N6BR29"/>
<gene>
    <name evidence="5" type="ORF">FH610_023105</name>
</gene>
<evidence type="ECO:0000256" key="2">
    <source>
        <dbReference type="ARBA" id="ARBA00022553"/>
    </source>
</evidence>
<dbReference type="GO" id="GO:0005737">
    <property type="term" value="C:cytoplasm"/>
    <property type="evidence" value="ECO:0007669"/>
    <property type="project" value="TreeGrafter"/>
</dbReference>
<evidence type="ECO:0000313" key="6">
    <source>
        <dbReference type="Proteomes" id="UP000313066"/>
    </source>
</evidence>
<organism evidence="5 6">
    <name type="scientific">Microbispora catharanthi</name>
    <dbReference type="NCBI Taxonomy" id="1712871"/>
    <lineage>
        <taxon>Bacteria</taxon>
        <taxon>Bacillati</taxon>
        <taxon>Actinomycetota</taxon>
        <taxon>Actinomycetes</taxon>
        <taxon>Streptosporangiales</taxon>
        <taxon>Streptosporangiaceae</taxon>
        <taxon>Microbispora</taxon>
    </lineage>
</organism>
<dbReference type="Pfam" id="PF13193">
    <property type="entry name" value="AMP-binding_C"/>
    <property type="match status" value="1"/>
</dbReference>
<keyword evidence="1" id="KW-0596">Phosphopantetheine</keyword>
<dbReference type="Gene3D" id="3.40.50.12780">
    <property type="entry name" value="N-terminal domain of ligase-like"/>
    <property type="match status" value="1"/>
</dbReference>
<dbReference type="InterPro" id="IPR020845">
    <property type="entry name" value="AMP-binding_CS"/>
</dbReference>
<keyword evidence="2" id="KW-0597">Phosphoprotein</keyword>
<dbReference type="InterPro" id="IPR009081">
    <property type="entry name" value="PP-bd_ACP"/>
</dbReference>
<dbReference type="Proteomes" id="UP000313066">
    <property type="component" value="Unassembled WGS sequence"/>
</dbReference>
<dbReference type="InterPro" id="IPR010071">
    <property type="entry name" value="AA_adenyl_dom"/>
</dbReference>
<evidence type="ECO:0000256" key="1">
    <source>
        <dbReference type="ARBA" id="ARBA00022450"/>
    </source>
</evidence>
<dbReference type="InterPro" id="IPR042099">
    <property type="entry name" value="ANL_N_sf"/>
</dbReference>
<dbReference type="EMBL" id="VDMA02000012">
    <property type="protein sequence ID" value="KAB8182873.1"/>
    <property type="molecule type" value="Genomic_DNA"/>
</dbReference>
<accession>A0A5N6BR29</accession>
<sequence>MTSEPRQWGRAPEVDAEASVGELIAEAGAEFPDLPAVRDLGRGLSLTYAQLLGQVEAQADGLLARGLGAGDHVIVALPRSVEEIVAVLAVLSVGAVYVPVDASLPEPRLRSMLDPVRPKAVVADFAAARSIVRAAPAGCVPVQPAPMTHPPAAGPRRAWAHRGPGDIAYITFTSGSTGVPKAVRIPHRGVVRLVRGAVYARRGPGERMLRLAPLAFDASTLEIFCALATGATVEVFPDGPVSPGELAAFMREAEVSVAFLTAGLFRVVAAEAIEAFATVRQVFTGGDVVPPDAVRAVLSRHPGLTVVSAYGPTENTTFSTVHPMGSAAEVEAPVPIGRPIPGTSALVLDEAGEPVGPGEVGELYLGGSGLAADYLDAPEETGRAFVTPPGRRERFYRTGDLVHWDTTGRLHFDGRRDRQVKVRGYRIELAEIEGRLAGHDDVRDVAVVVTGADAGSRRLLAAVVADHEDGLVARLREALRAELPDYMVPALWVVTDRLPYTSNGKVDVAELERRATAGDRGRPPAPAAAGTTRHGDGGGRGEDRGPVFEDVIAGVWREVLGTADFGVQDPFFEIGGDSLLAGRVHTRLRAELPDHPLRIVDIFQYPTVRALAEHLRGVRR</sequence>
<evidence type="ECO:0000259" key="4">
    <source>
        <dbReference type="PROSITE" id="PS50075"/>
    </source>
</evidence>
<dbReference type="RefSeq" id="WP_139576716.1">
    <property type="nucleotide sequence ID" value="NZ_VDMA02000012.1"/>
</dbReference>
<dbReference type="InterPro" id="IPR000873">
    <property type="entry name" value="AMP-dep_synth/lig_dom"/>
</dbReference>
<dbReference type="InterPro" id="IPR025110">
    <property type="entry name" value="AMP-bd_C"/>
</dbReference>
<dbReference type="GO" id="GO:0031177">
    <property type="term" value="F:phosphopantetheine binding"/>
    <property type="evidence" value="ECO:0007669"/>
    <property type="project" value="InterPro"/>
</dbReference>
<evidence type="ECO:0000256" key="3">
    <source>
        <dbReference type="SAM" id="MobiDB-lite"/>
    </source>
</evidence>
<dbReference type="InterPro" id="IPR020806">
    <property type="entry name" value="PKS_PP-bd"/>
</dbReference>
<dbReference type="NCBIfam" id="TIGR01733">
    <property type="entry name" value="AA-adenyl-dom"/>
    <property type="match status" value="1"/>
</dbReference>
<comment type="caution">
    <text evidence="5">The sequence shown here is derived from an EMBL/GenBank/DDBJ whole genome shotgun (WGS) entry which is preliminary data.</text>
</comment>
<dbReference type="InterPro" id="IPR045851">
    <property type="entry name" value="AMP-bd_C_sf"/>
</dbReference>